<dbReference type="InParanoid" id="A0A1V9XXK9"/>
<gene>
    <name evidence="1" type="ORF">BIW11_06560</name>
</gene>
<dbReference type="AlphaFoldDB" id="A0A1V9XXK9"/>
<proteinExistence type="predicted"/>
<protein>
    <submittedName>
        <fullName evidence="1">Uncharacterized protein</fullName>
    </submittedName>
</protein>
<accession>A0A1V9XXK9</accession>
<reference evidence="1 2" key="1">
    <citation type="journal article" date="2017" name="Gigascience">
        <title>Draft genome of the honey bee ectoparasitic mite, Tropilaelaps mercedesae, is shaped by the parasitic life history.</title>
        <authorList>
            <person name="Dong X."/>
            <person name="Armstrong S.D."/>
            <person name="Xia D."/>
            <person name="Makepeace B.L."/>
            <person name="Darby A.C."/>
            <person name="Kadowaki T."/>
        </authorList>
    </citation>
    <scope>NUCLEOTIDE SEQUENCE [LARGE SCALE GENOMIC DNA]</scope>
    <source>
        <strain evidence="1">Wuxi-XJTLU</strain>
    </source>
</reference>
<dbReference type="Proteomes" id="UP000192247">
    <property type="component" value="Unassembled WGS sequence"/>
</dbReference>
<evidence type="ECO:0000313" key="2">
    <source>
        <dbReference type="Proteomes" id="UP000192247"/>
    </source>
</evidence>
<dbReference type="GO" id="GO:0016491">
    <property type="term" value="F:oxidoreductase activity"/>
    <property type="evidence" value="ECO:0007669"/>
    <property type="project" value="InterPro"/>
</dbReference>
<dbReference type="EMBL" id="MNPL01002528">
    <property type="protein sequence ID" value="OQR78199.1"/>
    <property type="molecule type" value="Genomic_DNA"/>
</dbReference>
<dbReference type="PROSITE" id="PS00063">
    <property type="entry name" value="ALDOKETO_REDUCTASE_3"/>
    <property type="match status" value="1"/>
</dbReference>
<sequence length="113" mass="12786">MNDRGIVVIPKSVTPSRIEANPDIFDSKPNVKNIKRLRHLIERTASAVFKITRATCTIHSTFRPKESGSNRNIRRLVILLIPNGAYNEQMAAVSTTRGHSLYHSMISLQLFTR</sequence>
<keyword evidence="2" id="KW-1185">Reference proteome</keyword>
<dbReference type="InterPro" id="IPR018170">
    <property type="entry name" value="Aldo/ket_reductase_CS"/>
</dbReference>
<dbReference type="OrthoDB" id="8058797at2759"/>
<name>A0A1V9XXK9_9ACAR</name>
<comment type="caution">
    <text evidence="1">The sequence shown here is derived from an EMBL/GenBank/DDBJ whole genome shotgun (WGS) entry which is preliminary data.</text>
</comment>
<evidence type="ECO:0000313" key="1">
    <source>
        <dbReference type="EMBL" id="OQR78199.1"/>
    </source>
</evidence>
<organism evidence="1 2">
    <name type="scientific">Tropilaelaps mercedesae</name>
    <dbReference type="NCBI Taxonomy" id="418985"/>
    <lineage>
        <taxon>Eukaryota</taxon>
        <taxon>Metazoa</taxon>
        <taxon>Ecdysozoa</taxon>
        <taxon>Arthropoda</taxon>
        <taxon>Chelicerata</taxon>
        <taxon>Arachnida</taxon>
        <taxon>Acari</taxon>
        <taxon>Parasitiformes</taxon>
        <taxon>Mesostigmata</taxon>
        <taxon>Gamasina</taxon>
        <taxon>Dermanyssoidea</taxon>
        <taxon>Laelapidae</taxon>
        <taxon>Tropilaelaps</taxon>
    </lineage>
</organism>